<dbReference type="InterPro" id="IPR002073">
    <property type="entry name" value="PDEase_catalytic_dom"/>
</dbReference>
<feature type="compositionally biased region" description="Low complexity" evidence="7">
    <location>
        <begin position="720"/>
        <end position="737"/>
    </location>
</feature>
<feature type="compositionally biased region" description="Polar residues" evidence="7">
    <location>
        <begin position="974"/>
        <end position="983"/>
    </location>
</feature>
<feature type="compositionally biased region" description="Polar residues" evidence="7">
    <location>
        <begin position="742"/>
        <end position="754"/>
    </location>
</feature>
<protein>
    <recommendedName>
        <fullName evidence="6">Phosphodiesterase</fullName>
        <ecNumber evidence="6">3.1.4.-</ecNumber>
    </recommendedName>
</protein>
<feature type="binding site" evidence="5">
    <location>
        <position position="551"/>
    </location>
    <ligand>
        <name>Zn(2+)</name>
        <dbReference type="ChEBI" id="CHEBI:29105"/>
        <label>1</label>
    </ligand>
</feature>
<reference evidence="9" key="1">
    <citation type="submission" date="2015-01" db="EMBL/GenBank/DDBJ databases">
        <title>The Genome Sequence of Cladophialophora bantiana CBS 173.52.</title>
        <authorList>
            <consortium name="The Broad Institute Genomics Platform"/>
            <person name="Cuomo C."/>
            <person name="de Hoog S."/>
            <person name="Gorbushina A."/>
            <person name="Stielow B."/>
            <person name="Teixiera M."/>
            <person name="Abouelleil A."/>
            <person name="Chapman S.B."/>
            <person name="Priest M."/>
            <person name="Young S.K."/>
            <person name="Wortman J."/>
            <person name="Nusbaum C."/>
            <person name="Birren B."/>
        </authorList>
    </citation>
    <scope>NUCLEOTIDE SEQUENCE [LARGE SCALE GENOMIC DNA]</scope>
    <source>
        <strain evidence="9">CBS 173.52</strain>
    </source>
</reference>
<feature type="region of interest" description="Disordered" evidence="7">
    <location>
        <begin position="961"/>
        <end position="987"/>
    </location>
</feature>
<dbReference type="OrthoDB" id="546632at2759"/>
<dbReference type="AlphaFoldDB" id="A0A0D2HHQ8"/>
<feature type="binding site" evidence="5">
    <location>
        <position position="438"/>
    </location>
    <ligand>
        <name>Zn(2+)</name>
        <dbReference type="ChEBI" id="CHEBI:29105"/>
        <label>1</label>
    </ligand>
</feature>
<dbReference type="Gene3D" id="1.10.1300.10">
    <property type="entry name" value="3'5'-cyclic nucleotide phosphodiesterase, catalytic domain"/>
    <property type="match status" value="1"/>
</dbReference>
<dbReference type="PRINTS" id="PR00387">
    <property type="entry name" value="PDIESTERASE1"/>
</dbReference>
<feature type="compositionally biased region" description="Polar residues" evidence="7">
    <location>
        <begin position="926"/>
        <end position="937"/>
    </location>
</feature>
<dbReference type="PANTHER" id="PTHR11347">
    <property type="entry name" value="CYCLIC NUCLEOTIDE PHOSPHODIESTERASE"/>
    <property type="match status" value="1"/>
</dbReference>
<dbReference type="RefSeq" id="XP_016616999.1">
    <property type="nucleotide sequence ID" value="XM_016766701.1"/>
</dbReference>
<dbReference type="EMBL" id="KN846993">
    <property type="protein sequence ID" value="KIW90330.1"/>
    <property type="molecule type" value="Genomic_DNA"/>
</dbReference>
<dbReference type="HOGENOM" id="CLU_010668_0_0_1"/>
<feature type="binding site" evidence="4">
    <location>
        <position position="606"/>
    </location>
    <ligand>
        <name>AMP</name>
        <dbReference type="ChEBI" id="CHEBI:456215"/>
    </ligand>
</feature>
<evidence type="ECO:0000313" key="9">
    <source>
        <dbReference type="EMBL" id="KIW90330.1"/>
    </source>
</evidence>
<dbReference type="InterPro" id="IPR023088">
    <property type="entry name" value="PDEase"/>
</dbReference>
<sequence>MDPSACRVIYIDERFNTERWISREGLSPTTPARAGSQVEFSDLPLDLQTNVNAFLTVFNQVYVCSSGRAFSTKLSELHDQVKLDCTPILACIDVGSESKHEHTKAKPRFFPSSDSPLPSPSLLRKEITFSSESDESYGLQLLSRIASDLQVDEGVKLIIPVAIVQPKRNDSQDQAVDTDPQPEVSRAPFGPESKPVAIQDKSDIIDAQLMLQCLDAGALDVVKSPLDKAGIMGLTVHAYRIYKNAKKEQAGFMAMARRNRKQSWVGMEEEKPYAYLREAMVKKLLKGICEPQNIIEDYQHRDLYVLESRKEAVAEAVGRWDFSGHEFTEDELVYAGYFMLNHCLQMEECEQWSMNQRDLLHFMQGCRIAYNSFVLYHNFRHAVDVLQSVFYFLLQIGTLPPYPAGAQPSRFADKKSPIARLLGPFEALTLLVSAIGHDVGHPGVNNMFLVKLNAPLAQLYNDQSVLEAFHCAAYSQILRRHWHIAFQDKALRKLMISTILATDMGIHSDYMQQLGNLQEKIHESGVTDGWSPKDIDWARTLTCGLLIKCADISNVARPWLVAEKWTHLLQKEFAHQGEMEQAVGMETTLFGGPPELGNMLKLANGQIGFMTIFAHPLFANVADIIPAMQFAADEILTNKGVWFTRAEHEKKLQLIKKGTGPGDGGSISPRTQSPVGRTQEHGKEKHLPASPLRGRDGSPEKHHSESGRGRKSGNTTPQNSSRRSSLAAAAGIAVSGAEGTQRRGSASKPNQNFKVSDRERSGSALINGEHIPMELTLDGSRGGERNHDTNSSGTPRLASPANDVGAESLQPLNDKRRDHAVSMRAGTEAIPQEALEQSNVSDAEAMQKFNFATSKKNEPVRTYDPQQQYNPSHPGLRASAPASDVESKKPKVEAIDTSPPARSAQSDNTSSAIVRGGGGEGHILTPSGSTEATSYTSEKSEELIRLRNSLQAIRNRAVSAPMHSGSPVLRPSFSMGSNSATSRESSKYDIHTTILSNGDVEDASTKDRKASTKTMGRRRSRLKLGLAFWKRNRSEKSIEGEVLRPDSQGSGGRG</sequence>
<organism evidence="9">
    <name type="scientific">Cladophialophora bantiana (strain ATCC 10958 / CBS 173.52 / CDC B-1940 / NIH 8579)</name>
    <name type="common">Xylohypha bantiana</name>
    <dbReference type="NCBI Taxonomy" id="1442370"/>
    <lineage>
        <taxon>Eukaryota</taxon>
        <taxon>Fungi</taxon>
        <taxon>Dikarya</taxon>
        <taxon>Ascomycota</taxon>
        <taxon>Pezizomycotina</taxon>
        <taxon>Eurotiomycetes</taxon>
        <taxon>Chaetothyriomycetidae</taxon>
        <taxon>Chaetothyriales</taxon>
        <taxon>Herpotrichiellaceae</taxon>
        <taxon>Cladophialophora</taxon>
    </lineage>
</organism>
<feature type="binding site" evidence="5">
    <location>
        <position position="381"/>
    </location>
    <ligand>
        <name>Zn(2+)</name>
        <dbReference type="ChEBI" id="CHEBI:29105"/>
        <label>1</label>
    </ligand>
</feature>
<accession>A0A0D2HHQ8</accession>
<feature type="compositionally biased region" description="Polar residues" evidence="7">
    <location>
        <begin position="903"/>
        <end position="912"/>
    </location>
</feature>
<comment type="cofactor">
    <cofactor evidence="6">
        <name>a divalent metal cation</name>
        <dbReference type="ChEBI" id="CHEBI:60240"/>
    </cofactor>
    <text evidence="6">Binds 2 divalent metal cations per subunit. Site 1 may preferentially bind zinc ions, while site 2 has a preference for magnesium and/or manganese ions.</text>
</comment>
<evidence type="ECO:0000256" key="5">
    <source>
        <dbReference type="PIRSR" id="PIRSR623088-3"/>
    </source>
</evidence>
<dbReference type="SMART" id="SM00471">
    <property type="entry name" value="HDc"/>
    <property type="match status" value="1"/>
</dbReference>
<dbReference type="PROSITE" id="PS00126">
    <property type="entry name" value="PDEASE_I_1"/>
    <property type="match status" value="1"/>
</dbReference>
<dbReference type="GeneID" id="27701902"/>
<dbReference type="EC" id="3.1.4.-" evidence="6"/>
<feature type="domain" description="PDEase" evidence="8">
    <location>
        <begin position="291"/>
        <end position="649"/>
    </location>
</feature>
<dbReference type="CDD" id="cd00077">
    <property type="entry name" value="HDc"/>
    <property type="match status" value="1"/>
</dbReference>
<dbReference type="VEuPathDB" id="FungiDB:Z519_08974"/>
<feature type="binding site" evidence="4">
    <location>
        <begin position="377"/>
        <end position="381"/>
    </location>
    <ligand>
        <name>AMP</name>
        <dbReference type="ChEBI" id="CHEBI:456215"/>
    </ligand>
</feature>
<feature type="compositionally biased region" description="Basic and acidic residues" evidence="7">
    <location>
        <begin position="885"/>
        <end position="894"/>
    </location>
</feature>
<keyword evidence="2 6" id="KW-0378">Hydrolase</keyword>
<feature type="binding site" evidence="4">
    <location>
        <position position="551"/>
    </location>
    <ligand>
        <name>AMP</name>
        <dbReference type="ChEBI" id="CHEBI:456215"/>
    </ligand>
</feature>
<dbReference type="GO" id="GO:0004114">
    <property type="term" value="F:3',5'-cyclic-nucleotide phosphodiesterase activity"/>
    <property type="evidence" value="ECO:0007669"/>
    <property type="project" value="InterPro"/>
</dbReference>
<dbReference type="Pfam" id="PF00233">
    <property type="entry name" value="PDEase_I"/>
    <property type="match status" value="1"/>
</dbReference>
<dbReference type="GO" id="GO:0046872">
    <property type="term" value="F:metal ion binding"/>
    <property type="evidence" value="ECO:0007669"/>
    <property type="project" value="UniProtKB-KW"/>
</dbReference>
<evidence type="ECO:0000256" key="1">
    <source>
        <dbReference type="ARBA" id="ARBA00022723"/>
    </source>
</evidence>
<feature type="binding site" evidence="4">
    <location>
        <position position="438"/>
    </location>
    <ligand>
        <name>AMP</name>
        <dbReference type="ChEBI" id="CHEBI:456215"/>
    </ligand>
</feature>
<feature type="binding site" evidence="5">
    <location>
        <position position="437"/>
    </location>
    <ligand>
        <name>Zn(2+)</name>
        <dbReference type="ChEBI" id="CHEBI:29105"/>
        <label>1</label>
    </ligand>
</feature>
<evidence type="ECO:0000259" key="8">
    <source>
        <dbReference type="PROSITE" id="PS51845"/>
    </source>
</evidence>
<name>A0A0D2HHQ8_CLAB1</name>
<dbReference type="GO" id="GO:0007165">
    <property type="term" value="P:signal transduction"/>
    <property type="evidence" value="ECO:0007669"/>
    <property type="project" value="InterPro"/>
</dbReference>
<feature type="active site" description="Proton donor" evidence="3">
    <location>
        <position position="377"/>
    </location>
</feature>
<dbReference type="InterPro" id="IPR023174">
    <property type="entry name" value="PDEase_CS"/>
</dbReference>
<feature type="binding site" evidence="5">
    <location>
        <position position="438"/>
    </location>
    <ligand>
        <name>Zn(2+)</name>
        <dbReference type="ChEBI" id="CHEBI:29105"/>
        <label>2</label>
    </ligand>
</feature>
<evidence type="ECO:0000256" key="7">
    <source>
        <dbReference type="SAM" id="MobiDB-lite"/>
    </source>
</evidence>
<comment type="similarity">
    <text evidence="6">Belongs to the cyclic nucleotide phosphodiesterase family.</text>
</comment>
<evidence type="ECO:0000256" key="4">
    <source>
        <dbReference type="PIRSR" id="PIRSR623088-2"/>
    </source>
</evidence>
<keyword evidence="1 5" id="KW-0479">Metal-binding</keyword>
<feature type="region of interest" description="Disordered" evidence="7">
    <location>
        <begin position="168"/>
        <end position="195"/>
    </location>
</feature>
<dbReference type="InterPro" id="IPR036971">
    <property type="entry name" value="PDEase_catalytic_dom_sf"/>
</dbReference>
<dbReference type="SUPFAM" id="SSF109604">
    <property type="entry name" value="HD-domain/PDEase-like"/>
    <property type="match status" value="1"/>
</dbReference>
<evidence type="ECO:0000256" key="6">
    <source>
        <dbReference type="RuleBase" id="RU363067"/>
    </source>
</evidence>
<feature type="compositionally biased region" description="Basic and acidic residues" evidence="7">
    <location>
        <begin position="678"/>
        <end position="708"/>
    </location>
</feature>
<evidence type="ECO:0000256" key="3">
    <source>
        <dbReference type="PIRSR" id="PIRSR623088-1"/>
    </source>
</evidence>
<feature type="region of interest" description="Disordered" evidence="7">
    <location>
        <begin position="655"/>
        <end position="940"/>
    </location>
</feature>
<dbReference type="InterPro" id="IPR003607">
    <property type="entry name" value="HD/PDEase_dom"/>
</dbReference>
<dbReference type="PROSITE" id="PS51845">
    <property type="entry name" value="PDEASE_I_2"/>
    <property type="match status" value="1"/>
</dbReference>
<proteinExistence type="inferred from homology"/>
<gene>
    <name evidence="9" type="ORF">Z519_08974</name>
</gene>
<evidence type="ECO:0000256" key="2">
    <source>
        <dbReference type="ARBA" id="ARBA00022801"/>
    </source>
</evidence>